<feature type="domain" description="Extensin-like C-terminal" evidence="2">
    <location>
        <begin position="63"/>
        <end position="232"/>
    </location>
</feature>
<protein>
    <submittedName>
        <fullName evidence="3">Extensin family protein</fullName>
    </submittedName>
</protein>
<evidence type="ECO:0000259" key="2">
    <source>
        <dbReference type="Pfam" id="PF06904"/>
    </source>
</evidence>
<dbReference type="RefSeq" id="WP_007184671.1">
    <property type="nucleotide sequence ID" value="NZ_AKGD01000001.1"/>
</dbReference>
<dbReference type="InterPro" id="IPR009683">
    <property type="entry name" value="Extensin-like_C"/>
</dbReference>
<keyword evidence="1" id="KW-0732">Signal</keyword>
<evidence type="ECO:0000313" key="4">
    <source>
        <dbReference type="Proteomes" id="UP000003704"/>
    </source>
</evidence>
<reference evidence="3 4" key="1">
    <citation type="journal article" date="2012" name="J. Bacteriol.">
        <title>Genome Sequence of n-Alkane-Degrading Hydrocarboniphaga effusa Strain AP103T (ATCC BAA-332T).</title>
        <authorList>
            <person name="Chang H.K."/>
            <person name="Zylstra G.J."/>
            <person name="Chae J.C."/>
        </authorList>
    </citation>
    <scope>NUCLEOTIDE SEQUENCE [LARGE SCALE GENOMIC DNA]</scope>
    <source>
        <strain evidence="3 4">AP103</strain>
    </source>
</reference>
<organism evidence="3 4">
    <name type="scientific">Hydrocarboniphaga effusa AP103</name>
    <dbReference type="NCBI Taxonomy" id="1172194"/>
    <lineage>
        <taxon>Bacteria</taxon>
        <taxon>Pseudomonadati</taxon>
        <taxon>Pseudomonadota</taxon>
        <taxon>Gammaproteobacteria</taxon>
        <taxon>Nevskiales</taxon>
        <taxon>Nevskiaceae</taxon>
        <taxon>Hydrocarboniphaga</taxon>
    </lineage>
</organism>
<dbReference type="Proteomes" id="UP000003704">
    <property type="component" value="Unassembled WGS sequence"/>
</dbReference>
<gene>
    <name evidence="3" type="ORF">WQQ_17220</name>
</gene>
<evidence type="ECO:0000256" key="1">
    <source>
        <dbReference type="SAM" id="SignalP"/>
    </source>
</evidence>
<name>I8TCD7_9GAMM</name>
<proteinExistence type="predicted"/>
<accession>I8TCD7</accession>
<dbReference type="Pfam" id="PF06904">
    <property type="entry name" value="Extensin-like_C"/>
    <property type="match status" value="1"/>
</dbReference>
<evidence type="ECO:0000313" key="3">
    <source>
        <dbReference type="EMBL" id="EIT71585.1"/>
    </source>
</evidence>
<keyword evidence="4" id="KW-1185">Reference proteome</keyword>
<dbReference type="EMBL" id="AKGD01000001">
    <property type="protein sequence ID" value="EIT71585.1"/>
    <property type="molecule type" value="Genomic_DNA"/>
</dbReference>
<feature type="signal peptide" evidence="1">
    <location>
        <begin position="1"/>
        <end position="24"/>
    </location>
</feature>
<dbReference type="PATRIC" id="fig|1172194.4.peg.1663"/>
<comment type="caution">
    <text evidence="3">The sequence shown here is derived from an EMBL/GenBank/DDBJ whole genome shotgun (WGS) entry which is preliminary data.</text>
</comment>
<dbReference type="STRING" id="1172194.WQQ_17220"/>
<feature type="chain" id="PRO_5003714056" evidence="1">
    <location>
        <begin position="25"/>
        <end position="232"/>
    </location>
</feature>
<dbReference type="AlphaFoldDB" id="I8TCD7"/>
<sequence length="232" mass="25586">MRKRRWCGLAMAVTAAGALAWASAAGLLRIPDRHHPFAPLRVDEAPNWLTAFKLRRLDRDDAQCRAVLAQTALRYTPVEDRDTGAGCGFRNAVRIDATSARVEAFTLSCRSAVALSLWERHRLQPAAQRHYGSAVARIEHFGSYACRDIAGRQGRRSRHATADAFDFAGVVLANGHRVRIAADWDGEAVDAAFLHEIRDGACDSFSTVLSPDYNAAHRDHLHLDRGGFGLCR</sequence>